<evidence type="ECO:0000256" key="1">
    <source>
        <dbReference type="SAM" id="Phobius"/>
    </source>
</evidence>
<feature type="transmembrane region" description="Helical" evidence="1">
    <location>
        <begin position="100"/>
        <end position="124"/>
    </location>
</feature>
<evidence type="ECO:0000313" key="2">
    <source>
        <dbReference type="EMBL" id="CAF0825896.1"/>
    </source>
</evidence>
<feature type="transmembrane region" description="Helical" evidence="1">
    <location>
        <begin position="61"/>
        <end position="88"/>
    </location>
</feature>
<feature type="transmembrane region" description="Helical" evidence="1">
    <location>
        <begin position="158"/>
        <end position="178"/>
    </location>
</feature>
<accession>A0A813UCV2</accession>
<proteinExistence type="predicted"/>
<dbReference type="PANTHER" id="PTHR33444">
    <property type="entry name" value="SI:DKEY-19B23.12-RELATED"/>
    <property type="match status" value="1"/>
</dbReference>
<name>A0A813UCV2_ADIRI</name>
<keyword evidence="1" id="KW-1133">Transmembrane helix</keyword>
<keyword evidence="3" id="KW-1185">Reference proteome</keyword>
<reference evidence="2" key="1">
    <citation type="submission" date="2021-02" db="EMBL/GenBank/DDBJ databases">
        <authorList>
            <person name="Nowell W R."/>
        </authorList>
    </citation>
    <scope>NUCLEOTIDE SEQUENCE</scope>
</reference>
<dbReference type="AlphaFoldDB" id="A0A813UCV2"/>
<gene>
    <name evidence="2" type="ORF">XAT740_LOCUS4205</name>
</gene>
<comment type="caution">
    <text evidence="2">The sequence shown here is derived from an EMBL/GenBank/DDBJ whole genome shotgun (WGS) entry which is preliminary data.</text>
</comment>
<dbReference type="EMBL" id="CAJNOR010000169">
    <property type="protein sequence ID" value="CAF0825896.1"/>
    <property type="molecule type" value="Genomic_DNA"/>
</dbReference>
<feature type="transmembrane region" description="Helical" evidence="1">
    <location>
        <begin position="29"/>
        <end position="49"/>
    </location>
</feature>
<organism evidence="2 3">
    <name type="scientific">Adineta ricciae</name>
    <name type="common">Rotifer</name>
    <dbReference type="NCBI Taxonomy" id="249248"/>
    <lineage>
        <taxon>Eukaryota</taxon>
        <taxon>Metazoa</taxon>
        <taxon>Spiralia</taxon>
        <taxon>Gnathifera</taxon>
        <taxon>Rotifera</taxon>
        <taxon>Eurotatoria</taxon>
        <taxon>Bdelloidea</taxon>
        <taxon>Adinetida</taxon>
        <taxon>Adinetidae</taxon>
        <taxon>Adineta</taxon>
    </lineage>
</organism>
<evidence type="ECO:0000313" key="3">
    <source>
        <dbReference type="Proteomes" id="UP000663828"/>
    </source>
</evidence>
<keyword evidence="1" id="KW-0472">Membrane</keyword>
<dbReference type="InterPro" id="IPR040350">
    <property type="entry name" value="TMEM272"/>
</dbReference>
<sequence length="202" mass="22645">MIESSNENLSSLGRPIWLQKVIGFYSRKFHFIVIPIGIIVAAIHLKFAIQYFDQCPIQPMIPIYMIVHAAIHLTLMLVGICGIINVRCNFPRDTQQSSPIGVVILVIILVSVLIISLFSFAWLITGSVWIFSAKVDGVQGDNPNDANTYCQSELFRPAFVLLIINYVMHVVIVSLILVKRFCCKRGRVNTPQAPMGTMNNKI</sequence>
<dbReference type="PANTHER" id="PTHR33444:SF7">
    <property type="entry name" value="TRANSMEMBRANE PROTEIN 272"/>
    <property type="match status" value="1"/>
</dbReference>
<dbReference type="Proteomes" id="UP000663828">
    <property type="component" value="Unassembled WGS sequence"/>
</dbReference>
<protein>
    <submittedName>
        <fullName evidence="2">Uncharacterized protein</fullName>
    </submittedName>
</protein>
<keyword evidence="1" id="KW-0812">Transmembrane</keyword>